<reference evidence="17" key="1">
    <citation type="submission" date="2025-08" db="UniProtKB">
        <authorList>
            <consortium name="RefSeq"/>
        </authorList>
    </citation>
    <scope>IDENTIFICATION</scope>
</reference>
<feature type="domain" description="Potassium channel" evidence="15">
    <location>
        <begin position="167"/>
        <end position="243"/>
    </location>
</feature>
<keyword evidence="10 14" id="KW-0472">Membrane</keyword>
<organism evidence="16 17">
    <name type="scientific">Galendromus occidentalis</name>
    <name type="common">western predatory mite</name>
    <dbReference type="NCBI Taxonomy" id="34638"/>
    <lineage>
        <taxon>Eukaryota</taxon>
        <taxon>Metazoa</taxon>
        <taxon>Ecdysozoa</taxon>
        <taxon>Arthropoda</taxon>
        <taxon>Chelicerata</taxon>
        <taxon>Arachnida</taxon>
        <taxon>Acari</taxon>
        <taxon>Parasitiformes</taxon>
        <taxon>Mesostigmata</taxon>
        <taxon>Gamasina</taxon>
        <taxon>Phytoseioidea</taxon>
        <taxon>Phytoseiidae</taxon>
        <taxon>Typhlodrominae</taxon>
        <taxon>Galendromus</taxon>
    </lineage>
</organism>
<name>A0AAJ6VVD7_9ACAR</name>
<dbReference type="KEGG" id="goe:100897722"/>
<keyword evidence="6" id="KW-0631">Potassium channel</keyword>
<evidence type="ECO:0000256" key="1">
    <source>
        <dbReference type="ARBA" id="ARBA00004141"/>
    </source>
</evidence>
<feature type="transmembrane region" description="Helical" evidence="14">
    <location>
        <begin position="220"/>
        <end position="247"/>
    </location>
</feature>
<dbReference type="FunFam" id="1.10.287.70:FF:000090">
    <property type="entry name" value="two pore potassium channel protein sup-9"/>
    <property type="match status" value="1"/>
</dbReference>
<dbReference type="Gene3D" id="1.10.287.70">
    <property type="match status" value="1"/>
</dbReference>
<feature type="coiled-coil region" evidence="13">
    <location>
        <begin position="561"/>
        <end position="595"/>
    </location>
</feature>
<dbReference type="InterPro" id="IPR013099">
    <property type="entry name" value="K_chnl_dom"/>
</dbReference>
<evidence type="ECO:0000256" key="8">
    <source>
        <dbReference type="ARBA" id="ARBA00022989"/>
    </source>
</evidence>
<evidence type="ECO:0000256" key="7">
    <source>
        <dbReference type="ARBA" id="ARBA00022958"/>
    </source>
</evidence>
<evidence type="ECO:0000256" key="10">
    <source>
        <dbReference type="ARBA" id="ARBA00023136"/>
    </source>
</evidence>
<dbReference type="PANTHER" id="PTHR11003">
    <property type="entry name" value="POTASSIUM CHANNEL, SUBFAMILY K"/>
    <property type="match status" value="1"/>
</dbReference>
<feature type="transmembrane region" description="Helical" evidence="14">
    <location>
        <begin position="190"/>
        <end position="208"/>
    </location>
</feature>
<accession>A0AAJ6VVD7</accession>
<keyword evidence="11 12" id="KW-0407">Ion channel</keyword>
<evidence type="ECO:0000256" key="5">
    <source>
        <dbReference type="ARBA" id="ARBA00022692"/>
    </source>
</evidence>
<keyword evidence="4" id="KW-0633">Potassium transport</keyword>
<sequence>MMKRQNIRTLSLIVCTLTYLLVGAAIFDALESDYEGRRRSTLQYIEKMLIGKYNISEVDAKIWQTVMVKTANRAVRQWKFTGAFYFATTVLTTIGYGHSTPATWGGKTFCMFYALVGIPLGLVMFQSIGERLNTFVGYLLKHAKRCFRLRNTEVSETNLVCFVSILSTVVMTTGAAAFSAYEGWDYFDSFYYCFITLTTIGFGDYVALQSKDHAHQRPEYVAFSLVFILFGLSVVSAAMNLLVLRFLTMNTEDERRDEAEAINAALEAVRLEGDVITANGSIISGHTGTGNYRTNLGNLGAIPATSAAGSNGDDASVCSCTCYSKKNKNNKENYRKTLQAAAHAAASSRRSSLAVARRLSAKYSPLQLAKLLKSCQVENAALAGPSGLQKHMSESSKDLAHALPSTLELSDEPASPVPETVLDLSDDAIMPYTLLHHQQQRLQEQQPQLQFEDQHLCQQQQFQHLQQQYQYQLAAQQQTYAYFHQPQYQQLGPPSTCQHACQTSSNHRRYDEFDERQYADEVTPFSDFYSSIEQQQPQLPSAQQMQQQQLSLSQQSLQLHQQQVQQLHQHHQQQVQQLQQKHLQQVQQLEQQQQQQPADHRIDMNQFIEQLEANREVLL</sequence>
<keyword evidence="16" id="KW-1185">Reference proteome</keyword>
<keyword evidence="7" id="KW-0630">Potassium</keyword>
<keyword evidence="3 12" id="KW-0813">Transport</keyword>
<keyword evidence="5 12" id="KW-0812">Transmembrane</keyword>
<dbReference type="SUPFAM" id="SSF81324">
    <property type="entry name" value="Voltage-gated potassium channels"/>
    <property type="match status" value="2"/>
</dbReference>
<gene>
    <name evidence="17" type="primary">LOC100897722</name>
</gene>
<dbReference type="Pfam" id="PF07885">
    <property type="entry name" value="Ion_trans_2"/>
    <property type="match status" value="2"/>
</dbReference>
<comment type="similarity">
    <text evidence="2 12">Belongs to the two pore domain potassium channel (TC 1.A.1.8) family.</text>
</comment>
<dbReference type="GO" id="GO:0015271">
    <property type="term" value="F:outward rectifier potassium channel activity"/>
    <property type="evidence" value="ECO:0007669"/>
    <property type="project" value="TreeGrafter"/>
</dbReference>
<evidence type="ECO:0000256" key="14">
    <source>
        <dbReference type="SAM" id="Phobius"/>
    </source>
</evidence>
<feature type="domain" description="Potassium channel" evidence="15">
    <location>
        <begin position="62"/>
        <end position="132"/>
    </location>
</feature>
<keyword evidence="13" id="KW-0175">Coiled coil</keyword>
<protein>
    <submittedName>
        <fullName evidence="17">Potassium channel subfamily K member 3-like</fullName>
    </submittedName>
</protein>
<keyword evidence="9 12" id="KW-0406">Ion transport</keyword>
<evidence type="ECO:0000256" key="13">
    <source>
        <dbReference type="SAM" id="Coils"/>
    </source>
</evidence>
<evidence type="ECO:0000256" key="6">
    <source>
        <dbReference type="ARBA" id="ARBA00022826"/>
    </source>
</evidence>
<evidence type="ECO:0000256" key="2">
    <source>
        <dbReference type="ARBA" id="ARBA00006666"/>
    </source>
</evidence>
<dbReference type="InterPro" id="IPR003280">
    <property type="entry name" value="2pore_dom_K_chnl"/>
</dbReference>
<evidence type="ECO:0000256" key="11">
    <source>
        <dbReference type="ARBA" id="ARBA00023303"/>
    </source>
</evidence>
<evidence type="ECO:0000313" key="16">
    <source>
        <dbReference type="Proteomes" id="UP000694867"/>
    </source>
</evidence>
<evidence type="ECO:0000256" key="9">
    <source>
        <dbReference type="ARBA" id="ARBA00023065"/>
    </source>
</evidence>
<evidence type="ECO:0000259" key="15">
    <source>
        <dbReference type="Pfam" id="PF07885"/>
    </source>
</evidence>
<dbReference type="InterPro" id="IPR003092">
    <property type="entry name" value="2pore_dom_K_chnl_TASK"/>
</dbReference>
<dbReference type="Proteomes" id="UP000694867">
    <property type="component" value="Unplaced"/>
</dbReference>
<dbReference type="GeneID" id="100897722"/>
<dbReference type="GO" id="GO:0005886">
    <property type="term" value="C:plasma membrane"/>
    <property type="evidence" value="ECO:0007669"/>
    <property type="project" value="TreeGrafter"/>
</dbReference>
<evidence type="ECO:0000313" key="17">
    <source>
        <dbReference type="RefSeq" id="XP_003738506.2"/>
    </source>
</evidence>
<evidence type="ECO:0000256" key="4">
    <source>
        <dbReference type="ARBA" id="ARBA00022538"/>
    </source>
</evidence>
<dbReference type="PANTHER" id="PTHR11003:SF291">
    <property type="entry name" value="IP11374P"/>
    <property type="match status" value="1"/>
</dbReference>
<dbReference type="RefSeq" id="XP_003738506.2">
    <property type="nucleotide sequence ID" value="XM_003738458.2"/>
</dbReference>
<feature type="transmembrane region" description="Helical" evidence="14">
    <location>
        <begin position="78"/>
        <end position="97"/>
    </location>
</feature>
<evidence type="ECO:0000256" key="3">
    <source>
        <dbReference type="ARBA" id="ARBA00022448"/>
    </source>
</evidence>
<feature type="transmembrane region" description="Helical" evidence="14">
    <location>
        <begin position="109"/>
        <end position="129"/>
    </location>
</feature>
<dbReference type="PRINTS" id="PR01333">
    <property type="entry name" value="2POREKCHANEL"/>
</dbReference>
<dbReference type="GO" id="GO:0030322">
    <property type="term" value="P:stabilization of membrane potential"/>
    <property type="evidence" value="ECO:0007669"/>
    <property type="project" value="TreeGrafter"/>
</dbReference>
<dbReference type="GO" id="GO:0022841">
    <property type="term" value="F:potassium ion leak channel activity"/>
    <property type="evidence" value="ECO:0007669"/>
    <property type="project" value="TreeGrafter"/>
</dbReference>
<dbReference type="AlphaFoldDB" id="A0AAJ6VVD7"/>
<comment type="subcellular location">
    <subcellularLocation>
        <location evidence="1">Membrane</location>
        <topology evidence="1">Multi-pass membrane protein</topology>
    </subcellularLocation>
</comment>
<feature type="transmembrane region" description="Helical" evidence="14">
    <location>
        <begin position="157"/>
        <end position="178"/>
    </location>
</feature>
<evidence type="ECO:0000256" key="12">
    <source>
        <dbReference type="RuleBase" id="RU003857"/>
    </source>
</evidence>
<keyword evidence="8 14" id="KW-1133">Transmembrane helix</keyword>
<dbReference type="PRINTS" id="PR01095">
    <property type="entry name" value="TASKCHANNEL"/>
</dbReference>
<proteinExistence type="inferred from homology"/>